<dbReference type="OrthoDB" id="2421129at2759"/>
<dbReference type="Proteomes" id="UP000324748">
    <property type="component" value="Unassembled WGS sequence"/>
</dbReference>
<evidence type="ECO:0000256" key="1">
    <source>
        <dbReference type="PROSITE-ProRule" id="PRU00221"/>
    </source>
</evidence>
<reference evidence="2 3" key="1">
    <citation type="submission" date="2019-05" db="EMBL/GenBank/DDBJ databases">
        <title>Emergence of the Ug99 lineage of the wheat stem rust pathogen through somatic hybridization.</title>
        <authorList>
            <person name="Li F."/>
            <person name="Upadhyaya N.M."/>
            <person name="Sperschneider J."/>
            <person name="Matny O."/>
            <person name="Nguyen-Phuc H."/>
            <person name="Mago R."/>
            <person name="Raley C."/>
            <person name="Miller M.E."/>
            <person name="Silverstein K.A.T."/>
            <person name="Henningsen E."/>
            <person name="Hirsch C.D."/>
            <person name="Visser B."/>
            <person name="Pretorius Z.A."/>
            <person name="Steffenson B.J."/>
            <person name="Schwessinger B."/>
            <person name="Dodds P.N."/>
            <person name="Figueroa M."/>
        </authorList>
    </citation>
    <scope>NUCLEOTIDE SEQUENCE [LARGE SCALE GENOMIC DNA]</scope>
    <source>
        <strain evidence="2">21-0</strain>
    </source>
</reference>
<accession>A0A5B0MTG9</accession>
<proteinExistence type="predicted"/>
<dbReference type="Pfam" id="PF00400">
    <property type="entry name" value="WD40"/>
    <property type="match status" value="1"/>
</dbReference>
<dbReference type="EMBL" id="VSWC01000131">
    <property type="protein sequence ID" value="KAA1080291.1"/>
    <property type="molecule type" value="Genomic_DNA"/>
</dbReference>
<name>A0A5B0MTG9_PUCGR</name>
<dbReference type="InterPro" id="IPR015943">
    <property type="entry name" value="WD40/YVTN_repeat-like_dom_sf"/>
</dbReference>
<dbReference type="PROSITE" id="PS50294">
    <property type="entry name" value="WD_REPEATS_REGION"/>
    <property type="match status" value="1"/>
</dbReference>
<dbReference type="PROSITE" id="PS50082">
    <property type="entry name" value="WD_REPEATS_2"/>
    <property type="match status" value="1"/>
</dbReference>
<sequence length="186" mass="20448">MKSACSLSTIYTHHSHLSLIRSDRQGLVSSLPSERTLSNDHRTHDDYVKCLAHSPSSAWVASAGLDRRILLWDTVESRPNPLVRFSENTVGTSIYSLAATPTGQLLAAGSPHRLSDLYDPRLMLSGGQASRPHCQCAIHPPLRRCRSSALGLERCDRQDVGRTHPTLSSHLLSHSTSVWALHKPTS</sequence>
<comment type="caution">
    <text evidence="2">The sequence shown here is derived from an EMBL/GenBank/DDBJ whole genome shotgun (WGS) entry which is preliminary data.</text>
</comment>
<dbReference type="SMART" id="SM00320">
    <property type="entry name" value="WD40"/>
    <property type="match status" value="2"/>
</dbReference>
<keyword evidence="1" id="KW-0853">WD repeat</keyword>
<keyword evidence="3" id="KW-1185">Reference proteome</keyword>
<evidence type="ECO:0000313" key="3">
    <source>
        <dbReference type="Proteomes" id="UP000324748"/>
    </source>
</evidence>
<dbReference type="InterPro" id="IPR036322">
    <property type="entry name" value="WD40_repeat_dom_sf"/>
</dbReference>
<evidence type="ECO:0000313" key="2">
    <source>
        <dbReference type="EMBL" id="KAA1080291.1"/>
    </source>
</evidence>
<dbReference type="AlphaFoldDB" id="A0A5B0MTG9"/>
<organism evidence="2 3">
    <name type="scientific">Puccinia graminis f. sp. tritici</name>
    <dbReference type="NCBI Taxonomy" id="56615"/>
    <lineage>
        <taxon>Eukaryota</taxon>
        <taxon>Fungi</taxon>
        <taxon>Dikarya</taxon>
        <taxon>Basidiomycota</taxon>
        <taxon>Pucciniomycotina</taxon>
        <taxon>Pucciniomycetes</taxon>
        <taxon>Pucciniales</taxon>
        <taxon>Pucciniaceae</taxon>
        <taxon>Puccinia</taxon>
    </lineage>
</organism>
<feature type="repeat" description="WD" evidence="1">
    <location>
        <begin position="41"/>
        <end position="73"/>
    </location>
</feature>
<protein>
    <submittedName>
        <fullName evidence="2">Uncharacterized protein</fullName>
    </submittedName>
</protein>
<dbReference type="SUPFAM" id="SSF50978">
    <property type="entry name" value="WD40 repeat-like"/>
    <property type="match status" value="1"/>
</dbReference>
<gene>
    <name evidence="2" type="ORF">PGT21_001332</name>
</gene>
<dbReference type="Gene3D" id="2.130.10.10">
    <property type="entry name" value="YVTN repeat-like/Quinoprotein amine dehydrogenase"/>
    <property type="match status" value="1"/>
</dbReference>
<dbReference type="InterPro" id="IPR001680">
    <property type="entry name" value="WD40_rpt"/>
</dbReference>